<dbReference type="Proteomes" id="UP000292445">
    <property type="component" value="Unassembled WGS sequence"/>
</dbReference>
<dbReference type="EMBL" id="SGXC01000001">
    <property type="protein sequence ID" value="RZS86309.1"/>
    <property type="molecule type" value="Genomic_DNA"/>
</dbReference>
<evidence type="ECO:0000313" key="2">
    <source>
        <dbReference type="Proteomes" id="UP000292445"/>
    </source>
</evidence>
<dbReference type="SUPFAM" id="SSF54427">
    <property type="entry name" value="NTF2-like"/>
    <property type="match status" value="1"/>
</dbReference>
<proteinExistence type="predicted"/>
<dbReference type="AlphaFoldDB" id="A0A4Q7NMC2"/>
<dbReference type="OrthoDB" id="2674149at2"/>
<keyword evidence="2" id="KW-1185">Reference proteome</keyword>
<protein>
    <submittedName>
        <fullName evidence="1">3-phenylpropionate/cinnamic acid dioxygenase small subunit</fullName>
    </submittedName>
</protein>
<sequence>MSAPTQQQIFDRIYLDYADAIDGGSLAEWPGFFTREGVYRILSRENHDRNLPLGLMYCKGMGMLKDRAHASANLNVYAPRAWRHLISNMRVREERGSFVASANFAVLETIEGKSTQLLVAGRYADRIHWDGEIRLAHRLVIHDTNLVPGSIVFPI</sequence>
<reference evidence="1 2" key="1">
    <citation type="submission" date="2019-02" db="EMBL/GenBank/DDBJ databases">
        <title>Genomic Encyclopedia of Type Strains, Phase IV (KMG-IV): sequencing the most valuable type-strain genomes for metagenomic binning, comparative biology and taxonomic classification.</title>
        <authorList>
            <person name="Goeker M."/>
        </authorList>
    </citation>
    <scope>NUCLEOTIDE SEQUENCE [LARGE SCALE GENOMIC DNA]</scope>
    <source>
        <strain evidence="1 2">K24</strain>
    </source>
</reference>
<dbReference type="GO" id="GO:0051213">
    <property type="term" value="F:dioxygenase activity"/>
    <property type="evidence" value="ECO:0007669"/>
    <property type="project" value="UniProtKB-KW"/>
</dbReference>
<gene>
    <name evidence="1" type="ORF">EV675_2349</name>
</gene>
<accession>A0A4Q7NMC2</accession>
<keyword evidence="1" id="KW-0560">Oxidoreductase</keyword>
<evidence type="ECO:0000313" key="1">
    <source>
        <dbReference type="EMBL" id="RZS86309.1"/>
    </source>
</evidence>
<dbReference type="Gene3D" id="3.10.450.50">
    <property type="match status" value="1"/>
</dbReference>
<keyword evidence="1" id="KW-0223">Dioxygenase</keyword>
<comment type="caution">
    <text evidence="1">The sequence shown here is derived from an EMBL/GenBank/DDBJ whole genome shotgun (WGS) entry which is preliminary data.</text>
</comment>
<dbReference type="RefSeq" id="WP_130357414.1">
    <property type="nucleotide sequence ID" value="NZ_SGXC01000001.1"/>
</dbReference>
<dbReference type="InterPro" id="IPR032710">
    <property type="entry name" value="NTF2-like_dom_sf"/>
</dbReference>
<name>A0A4Q7NMC2_9BURK</name>
<organism evidence="1 2">
    <name type="scientific">Pigmentiphaga kullae</name>
    <dbReference type="NCBI Taxonomy" id="151784"/>
    <lineage>
        <taxon>Bacteria</taxon>
        <taxon>Pseudomonadati</taxon>
        <taxon>Pseudomonadota</taxon>
        <taxon>Betaproteobacteria</taxon>
        <taxon>Burkholderiales</taxon>
        <taxon>Alcaligenaceae</taxon>
        <taxon>Pigmentiphaga</taxon>
    </lineage>
</organism>